<dbReference type="KEGG" id="dte:Dester_0116"/>
<dbReference type="EMBL" id="CP002543">
    <property type="protein sequence ID" value="ADY72774.1"/>
    <property type="molecule type" value="Genomic_DNA"/>
</dbReference>
<dbReference type="Proteomes" id="UP000007102">
    <property type="component" value="Chromosome"/>
</dbReference>
<dbReference type="InterPro" id="IPR013976">
    <property type="entry name" value="HDOD"/>
</dbReference>
<dbReference type="RefSeq" id="WP_013637734.1">
    <property type="nucleotide sequence ID" value="NC_015185.1"/>
</dbReference>
<evidence type="ECO:0000259" key="1">
    <source>
        <dbReference type="PROSITE" id="PS51833"/>
    </source>
</evidence>
<organism evidence="2 3">
    <name type="scientific">Desulfurobacterium thermolithotrophum (strain DSM 11699 / BSA)</name>
    <dbReference type="NCBI Taxonomy" id="868864"/>
    <lineage>
        <taxon>Bacteria</taxon>
        <taxon>Pseudomonadati</taxon>
        <taxon>Aquificota</taxon>
        <taxon>Aquificia</taxon>
        <taxon>Desulfurobacteriales</taxon>
        <taxon>Desulfurobacteriaceae</taxon>
        <taxon>Desulfurobacterium</taxon>
    </lineage>
</organism>
<gene>
    <name evidence="2" type="ordered locus">Dester_0116</name>
</gene>
<dbReference type="eggNOG" id="COG3434">
    <property type="taxonomic scope" value="Bacteria"/>
</dbReference>
<evidence type="ECO:0000313" key="2">
    <source>
        <dbReference type="EMBL" id="ADY72774.1"/>
    </source>
</evidence>
<feature type="domain" description="HDOD" evidence="1">
    <location>
        <begin position="15"/>
        <end position="209"/>
    </location>
</feature>
<reference evidence="3" key="2">
    <citation type="submission" date="2011-02" db="EMBL/GenBank/DDBJ databases">
        <title>The complete genome of Desulfurobacterium thermolithotrophum DSM 11699.</title>
        <authorList>
            <consortium name="US DOE Joint Genome Institute (JGI-PGF)"/>
            <person name="Lucas S."/>
            <person name="Copeland A."/>
            <person name="Lapidus A."/>
            <person name="Bruce D."/>
            <person name="Goodwin L."/>
            <person name="Pitluck S."/>
            <person name="Kyrpides N."/>
            <person name="Mavromatis K."/>
            <person name="Pagani I."/>
            <person name="Ivanova N."/>
            <person name="Mikhailova N."/>
            <person name="Daligault H."/>
            <person name="Detter J.C."/>
            <person name="Tapia R."/>
            <person name="Han C."/>
            <person name="Land M."/>
            <person name="Hauser L."/>
            <person name="Markowitz V."/>
            <person name="Cheng J.-F."/>
            <person name="Hugenholtz P."/>
            <person name="Woyke T."/>
            <person name="Wu D."/>
            <person name="Spring S."/>
            <person name="Brambilla E."/>
            <person name="Klenk H.-P."/>
            <person name="Eisen J.A."/>
        </authorList>
    </citation>
    <scope>NUCLEOTIDE SEQUENCE [LARGE SCALE GENOMIC DNA]</scope>
    <source>
        <strain evidence="3">DSM 11699 / BSA</strain>
    </source>
</reference>
<dbReference type="PANTHER" id="PTHR33525">
    <property type="match status" value="1"/>
</dbReference>
<dbReference type="PANTHER" id="PTHR33525:SF4">
    <property type="entry name" value="CYCLIC DI-GMP PHOSPHODIESTERASE CDGJ"/>
    <property type="match status" value="1"/>
</dbReference>
<reference evidence="2 3" key="1">
    <citation type="journal article" date="2011" name="Stand. Genomic Sci.">
        <title>Complete genome sequence of the thermophilic sulfur-reducer Desulfurobacterium thermolithotrophum type strain (BSA(T)) from a deep-sea hydrothermal vent.</title>
        <authorList>
            <person name="Goker M."/>
            <person name="Daligault H."/>
            <person name="Mwirichia R."/>
            <person name="Lapidus A."/>
            <person name="Lucas S."/>
            <person name="Deshpande S."/>
            <person name="Pagani I."/>
            <person name="Tapia R."/>
            <person name="Cheng J.F."/>
            <person name="Goodwin L."/>
            <person name="Pitluck S."/>
            <person name="Liolios K."/>
            <person name="Ivanova N."/>
            <person name="Mavromatis K."/>
            <person name="Mikhailova N."/>
            <person name="Pati A."/>
            <person name="Chen A."/>
            <person name="Palaniappan K."/>
            <person name="Han C."/>
            <person name="Land M."/>
            <person name="Hauser L."/>
            <person name="Pan C."/>
            <person name="Brambilla E.M."/>
            <person name="Rohde M."/>
            <person name="Spring S."/>
            <person name="Sikorski J."/>
            <person name="Wirth R."/>
            <person name="Detter J.C."/>
            <person name="Woyke T."/>
            <person name="Bristow J."/>
            <person name="Eisen J.A."/>
            <person name="Markowitz V."/>
            <person name="Hugenholtz P."/>
            <person name="Kyrpides N.C."/>
            <person name="Klenk H.P."/>
        </authorList>
    </citation>
    <scope>NUCLEOTIDE SEQUENCE [LARGE SCALE GENOMIC DNA]</scope>
    <source>
        <strain evidence="3">DSM 11699 / BSA</strain>
    </source>
</reference>
<evidence type="ECO:0000313" key="3">
    <source>
        <dbReference type="Proteomes" id="UP000007102"/>
    </source>
</evidence>
<protein>
    <submittedName>
        <fullName evidence="2">Putative signal transduction protein</fullName>
    </submittedName>
</protein>
<sequence length="225" mass="25361">MADIERLELNDIERLELNREVMLRLIKALVDGEELEEIANIISMDPNLSAKLLKLINSPYFGLRKEIKSIIQAIAYLGYNNLKDYVFVLLTSSLLKNKSKEEIKKVLKFAYLLRALAEKILPEHADEAYMVGIFEPVKQEVGEETIKEILEKAGISEHVILGLSDSESELGKLKELAKQLIDLCGSIITGENIELPNSLSELDREELIQICLESENKAHALVSTL</sequence>
<dbReference type="InParanoid" id="F0S0X0"/>
<proteinExistence type="predicted"/>
<dbReference type="STRING" id="868864.Dester_0116"/>
<name>F0S0X0_DESTD</name>
<keyword evidence="3" id="KW-1185">Reference proteome</keyword>
<dbReference type="OrthoDB" id="9784953at2"/>
<dbReference type="HOGENOM" id="CLU_1293833_0_0_0"/>
<dbReference type="Gene3D" id="1.10.3210.10">
    <property type="entry name" value="Hypothetical protein af1432"/>
    <property type="match status" value="1"/>
</dbReference>
<accession>F0S0X0</accession>
<dbReference type="Pfam" id="PF08668">
    <property type="entry name" value="HDOD"/>
    <property type="match status" value="1"/>
</dbReference>
<dbReference type="PROSITE" id="PS51833">
    <property type="entry name" value="HDOD"/>
    <property type="match status" value="1"/>
</dbReference>
<dbReference type="SUPFAM" id="SSF109604">
    <property type="entry name" value="HD-domain/PDEase-like"/>
    <property type="match status" value="1"/>
</dbReference>
<dbReference type="AlphaFoldDB" id="F0S0X0"/>
<dbReference type="InterPro" id="IPR052340">
    <property type="entry name" value="RNase_Y/CdgJ"/>
</dbReference>